<feature type="region of interest" description="Disordered" evidence="2">
    <location>
        <begin position="673"/>
        <end position="765"/>
    </location>
</feature>
<evidence type="ECO:0000313" key="5">
    <source>
        <dbReference type="Proteomes" id="UP000029725"/>
    </source>
</evidence>
<accession>A0A098VVY8</accession>
<dbReference type="GO" id="GO:0005634">
    <property type="term" value="C:nucleus"/>
    <property type="evidence" value="ECO:0007669"/>
    <property type="project" value="UniProtKB-ARBA"/>
</dbReference>
<sequence length="782" mass="87096">MAPKNKGSSVGKNPTKSSKKPLLFLKDTDGSELPWFELLSPLLGESLSQSLSSTPVSFTPGQLELLRTKGKQLIETQEAIFLENAPNDLSFYLNLLNEGTRSDRLAAYGLLVAKAPHFFISKLSEWMVWISSGINRAESIGDAIVSLAQVFSSHIIPTTHKLKYMEQRQGPKIPSDPELWVWAVEDSLKRAYADLIRLFEKQLMSPYEQLRLRLLPVISNLFSTHPEQESALLSLLFAKLGDSSKKVASTSGRLILKIINMHPAMTEVVVSGLWQQVLISKLSSSASPNSSKASTPSTSSLHAQYYGIVLLTQIPLDSRFQDLARKMIAMYVSLIEELLSDRPEAPSKDKKKNVKKEENQVDSHKEKLLSFILKGVHNAFSICKDAKLPSIDILFRLTHIGSWSKSLQAFWLLYKISKEVPSLQERFQKSLWESLVDDRSAGHGRYQAEQHIAIVKTFLMDKMSGDFSAETLPIILAFVKRWLAFISLSGSIAFMCAVLQAILEVFLLITRKRPSIIKDIILPPGDYNNSWDPLKRDPSWCGVTLDASKKKLVCSFFEICPFLLHYHPSVSTLAKAILASTRGVSASTKGISAKELDNPETILKNSTSNPFESYSLSSFLDRWAYKNPKKHSKSEAPIPSTSDFSSLSSHDVCASDVFYHKYFVNKAKRVTTNLSIPDGSDGESDFDGIDLVPSDGSQTSDVDIQEPFSDDDGDDIDGLSEEDGLVSSDEDIGYENGQFLDADAEEEGANDQTTSKDNRTPKRKRVKLPLLASAEEYEKYLI</sequence>
<feature type="compositionally biased region" description="Acidic residues" evidence="2">
    <location>
        <begin position="708"/>
        <end position="733"/>
    </location>
</feature>
<evidence type="ECO:0000256" key="2">
    <source>
        <dbReference type="SAM" id="MobiDB-lite"/>
    </source>
</evidence>
<feature type="compositionally biased region" description="Polar residues" evidence="2">
    <location>
        <begin position="1"/>
        <end position="16"/>
    </location>
</feature>
<evidence type="ECO:0000313" key="4">
    <source>
        <dbReference type="EMBL" id="KGG53034.1"/>
    </source>
</evidence>
<dbReference type="PANTHER" id="PTHR12048:SF0">
    <property type="entry name" value="CCAAT_ENHANCER-BINDING PROTEIN ZETA"/>
    <property type="match status" value="1"/>
</dbReference>
<keyword evidence="5" id="KW-1185">Reference proteome</keyword>
<evidence type="ECO:0000259" key="3">
    <source>
        <dbReference type="Pfam" id="PF03914"/>
    </source>
</evidence>
<organism evidence="4 5">
    <name type="scientific">Mitosporidium daphniae</name>
    <dbReference type="NCBI Taxonomy" id="1485682"/>
    <lineage>
        <taxon>Eukaryota</taxon>
        <taxon>Fungi</taxon>
        <taxon>Fungi incertae sedis</taxon>
        <taxon>Microsporidia</taxon>
        <taxon>Mitosporidium</taxon>
    </lineage>
</organism>
<comment type="similarity">
    <text evidence="1">Belongs to the CBF/MAK21 family.</text>
</comment>
<feature type="domain" description="CCAAT-binding factor" evidence="3">
    <location>
        <begin position="406"/>
        <end position="574"/>
    </location>
</feature>
<dbReference type="OrthoDB" id="28947at2759"/>
<evidence type="ECO:0000256" key="1">
    <source>
        <dbReference type="ARBA" id="ARBA00007797"/>
    </source>
</evidence>
<dbReference type="PANTHER" id="PTHR12048">
    <property type="entry name" value="CCAAT-BINDING FACTOR-RELATED"/>
    <property type="match status" value="1"/>
</dbReference>
<reference evidence="4 5" key="1">
    <citation type="submission" date="2014-04" db="EMBL/GenBank/DDBJ databases">
        <title>A new species of microsporidia sheds light on the evolution of extreme parasitism.</title>
        <authorList>
            <person name="Haag K.L."/>
            <person name="James T.Y."/>
            <person name="Larsson R."/>
            <person name="Schaer T.M."/>
            <person name="Refardt D."/>
            <person name="Pombert J.-F."/>
            <person name="Ebert D."/>
        </authorList>
    </citation>
    <scope>NUCLEOTIDE SEQUENCE [LARGE SCALE GENOMIC DNA]</scope>
    <source>
        <strain evidence="4 5">UGP3</strain>
        <tissue evidence="4">Spores</tissue>
    </source>
</reference>
<dbReference type="Proteomes" id="UP000029725">
    <property type="component" value="Unassembled WGS sequence"/>
</dbReference>
<dbReference type="GeneID" id="25258081"/>
<proteinExistence type="inferred from homology"/>
<dbReference type="VEuPathDB" id="MicrosporidiaDB:DI09_116p100"/>
<protein>
    <recommendedName>
        <fullName evidence="3">CCAAT-binding factor domain-containing protein</fullName>
    </recommendedName>
</protein>
<dbReference type="RefSeq" id="XP_013239470.1">
    <property type="nucleotide sequence ID" value="XM_013384016.1"/>
</dbReference>
<dbReference type="SUPFAM" id="SSF48371">
    <property type="entry name" value="ARM repeat"/>
    <property type="match status" value="1"/>
</dbReference>
<dbReference type="AlphaFoldDB" id="A0A098VVY8"/>
<dbReference type="Pfam" id="PF03914">
    <property type="entry name" value="CBF"/>
    <property type="match status" value="1"/>
</dbReference>
<dbReference type="InterPro" id="IPR016024">
    <property type="entry name" value="ARM-type_fold"/>
</dbReference>
<dbReference type="InterPro" id="IPR040155">
    <property type="entry name" value="CEBPZ/Mak21-like"/>
</dbReference>
<feature type="region of interest" description="Disordered" evidence="2">
    <location>
        <begin position="1"/>
        <end position="23"/>
    </location>
</feature>
<dbReference type="HOGENOM" id="CLU_358272_0_0_1"/>
<comment type="caution">
    <text evidence="4">The sequence shown here is derived from an EMBL/GenBank/DDBJ whole genome shotgun (WGS) entry which is preliminary data.</text>
</comment>
<gene>
    <name evidence="4" type="ORF">DI09_116p100</name>
</gene>
<dbReference type="InterPro" id="IPR005612">
    <property type="entry name" value="CCAAT-binding_factor"/>
</dbReference>
<dbReference type="EMBL" id="JMKJ01000018">
    <property type="protein sequence ID" value="KGG53034.1"/>
    <property type="molecule type" value="Genomic_DNA"/>
</dbReference>
<name>A0A098VVY8_9MICR</name>